<keyword evidence="1 3" id="KW-0238">DNA-binding</keyword>
<dbReference type="Gene3D" id="1.10.443.10">
    <property type="entry name" value="Intergrase catalytic core"/>
    <property type="match status" value="1"/>
</dbReference>
<protein>
    <submittedName>
        <fullName evidence="7">Tyrosine-type recombinase/integrase</fullName>
    </submittedName>
</protein>
<comment type="caution">
    <text evidence="7">The sequence shown here is derived from an EMBL/GenBank/DDBJ whole genome shotgun (WGS) entry which is preliminary data.</text>
</comment>
<dbReference type="InterPro" id="IPR050090">
    <property type="entry name" value="Tyrosine_recombinase_XerCD"/>
</dbReference>
<feature type="domain" description="Core-binding (CB)" evidence="6">
    <location>
        <begin position="18"/>
        <end position="104"/>
    </location>
</feature>
<evidence type="ECO:0000256" key="4">
    <source>
        <dbReference type="SAM" id="MobiDB-lite"/>
    </source>
</evidence>
<dbReference type="InterPro" id="IPR010998">
    <property type="entry name" value="Integrase_recombinase_N"/>
</dbReference>
<proteinExistence type="predicted"/>
<dbReference type="SUPFAM" id="SSF56349">
    <property type="entry name" value="DNA breaking-rejoining enzymes"/>
    <property type="match status" value="1"/>
</dbReference>
<feature type="domain" description="Tyr recombinase" evidence="5">
    <location>
        <begin position="145"/>
        <end position="342"/>
    </location>
</feature>
<evidence type="ECO:0000256" key="1">
    <source>
        <dbReference type="ARBA" id="ARBA00023125"/>
    </source>
</evidence>
<dbReference type="PANTHER" id="PTHR30349:SF91">
    <property type="entry name" value="INTA PROTEIN"/>
    <property type="match status" value="1"/>
</dbReference>
<sequence>MLAELRAPGQGDAGSGLVTVGEWLAHWLATRTRASSTVRGYASHVRLYLDPYLGTILLTELSVSQVHAMFTAIARQHEADGKPVTPATLNRIRATLRAALNAAIRQGLLTDNPASRAELPAARRPRAVVWTAARVEYWQRTGERPPVAVWTAAQTAEFLHAIRDHRLYAAFHLIALRGLRRGEAAGLRWCDIDLDEGVAVISQQLQQYDGYLTACPPKTARSARVVALDRTTVAAQRARRRRQRQERAVYGEGFRDSGYVITCLNGDPMSPDRLTRIFQQLISEHGLPPVRLHDLRHGAATLALAAGVELKVVQEMLGHSSIVLTADTYTSVLPEVAHTAAEKTAAHVLKAGRLVPGTNRTRRRPTTGKKRRGRKNRSGRANRSRAHPARQISRPQRR</sequence>
<dbReference type="Gene3D" id="1.10.150.130">
    <property type="match status" value="1"/>
</dbReference>
<dbReference type="PROSITE" id="PS51898">
    <property type="entry name" value="TYR_RECOMBINASE"/>
    <property type="match status" value="1"/>
</dbReference>
<dbReference type="PANTHER" id="PTHR30349">
    <property type="entry name" value="PHAGE INTEGRASE-RELATED"/>
    <property type="match status" value="1"/>
</dbReference>
<dbReference type="Pfam" id="PF00589">
    <property type="entry name" value="Phage_integrase"/>
    <property type="match status" value="1"/>
</dbReference>
<evidence type="ECO:0000313" key="7">
    <source>
        <dbReference type="EMBL" id="MFC6881549.1"/>
    </source>
</evidence>
<dbReference type="Proteomes" id="UP001596380">
    <property type="component" value="Unassembled WGS sequence"/>
</dbReference>
<accession>A0ABW2CJ72</accession>
<feature type="compositionally biased region" description="Basic residues" evidence="4">
    <location>
        <begin position="360"/>
        <end position="388"/>
    </location>
</feature>
<dbReference type="EMBL" id="JBHSXS010000008">
    <property type="protein sequence ID" value="MFC6881549.1"/>
    <property type="molecule type" value="Genomic_DNA"/>
</dbReference>
<dbReference type="CDD" id="cd01189">
    <property type="entry name" value="INT_ICEBs1_C_like"/>
    <property type="match status" value="1"/>
</dbReference>
<reference evidence="8" key="1">
    <citation type="journal article" date="2019" name="Int. J. Syst. Evol. Microbiol.">
        <title>The Global Catalogue of Microorganisms (GCM) 10K type strain sequencing project: providing services to taxonomists for standard genome sequencing and annotation.</title>
        <authorList>
            <consortium name="The Broad Institute Genomics Platform"/>
            <consortium name="The Broad Institute Genome Sequencing Center for Infectious Disease"/>
            <person name="Wu L."/>
            <person name="Ma J."/>
        </authorList>
    </citation>
    <scope>NUCLEOTIDE SEQUENCE [LARGE SCALE GENOMIC DNA]</scope>
    <source>
        <strain evidence="8">JCM 3369</strain>
    </source>
</reference>
<keyword evidence="8" id="KW-1185">Reference proteome</keyword>
<feature type="region of interest" description="Disordered" evidence="4">
    <location>
        <begin position="351"/>
        <end position="398"/>
    </location>
</feature>
<name>A0ABW2CJ72_9ACTN</name>
<dbReference type="InterPro" id="IPR013762">
    <property type="entry name" value="Integrase-like_cat_sf"/>
</dbReference>
<evidence type="ECO:0000256" key="2">
    <source>
        <dbReference type="ARBA" id="ARBA00023172"/>
    </source>
</evidence>
<dbReference type="PROSITE" id="PS51900">
    <property type="entry name" value="CB"/>
    <property type="match status" value="1"/>
</dbReference>
<gene>
    <name evidence="7" type="ORF">ACFQKB_17445</name>
</gene>
<keyword evidence="2" id="KW-0233">DNA recombination</keyword>
<dbReference type="InterPro" id="IPR002104">
    <property type="entry name" value="Integrase_catalytic"/>
</dbReference>
<dbReference type="InterPro" id="IPR011010">
    <property type="entry name" value="DNA_brk_join_enz"/>
</dbReference>
<dbReference type="RefSeq" id="WP_160822950.1">
    <property type="nucleotide sequence ID" value="NZ_JBHSXS010000008.1"/>
</dbReference>
<dbReference type="InterPro" id="IPR044068">
    <property type="entry name" value="CB"/>
</dbReference>
<organism evidence="7 8">
    <name type="scientific">Actinomadura yumaensis</name>
    <dbReference type="NCBI Taxonomy" id="111807"/>
    <lineage>
        <taxon>Bacteria</taxon>
        <taxon>Bacillati</taxon>
        <taxon>Actinomycetota</taxon>
        <taxon>Actinomycetes</taxon>
        <taxon>Streptosporangiales</taxon>
        <taxon>Thermomonosporaceae</taxon>
        <taxon>Actinomadura</taxon>
    </lineage>
</organism>
<evidence type="ECO:0000259" key="5">
    <source>
        <dbReference type="PROSITE" id="PS51898"/>
    </source>
</evidence>
<evidence type="ECO:0000256" key="3">
    <source>
        <dbReference type="PROSITE-ProRule" id="PRU01248"/>
    </source>
</evidence>
<evidence type="ECO:0000313" key="8">
    <source>
        <dbReference type="Proteomes" id="UP001596380"/>
    </source>
</evidence>
<evidence type="ECO:0000259" key="6">
    <source>
        <dbReference type="PROSITE" id="PS51900"/>
    </source>
</evidence>